<dbReference type="OrthoDB" id="529208at2"/>
<dbReference type="STRING" id="572477.Alvin_0319"/>
<keyword evidence="2" id="KW-0489">Methyltransferase</keyword>
<dbReference type="InterPro" id="IPR041698">
    <property type="entry name" value="Methyltransf_25"/>
</dbReference>
<dbReference type="SUPFAM" id="SSF53335">
    <property type="entry name" value="S-adenosyl-L-methionine-dependent methyltransferases"/>
    <property type="match status" value="1"/>
</dbReference>
<dbReference type="RefSeq" id="WP_012969558.1">
    <property type="nucleotide sequence ID" value="NC_013851.1"/>
</dbReference>
<dbReference type="AlphaFoldDB" id="D3RMM4"/>
<reference evidence="2 3" key="1">
    <citation type="journal article" date="2011" name="Stand. Genomic Sci.">
        <title>Complete genome sequence of Allochromatium vinosum DSM 180(T).</title>
        <authorList>
            <person name="Weissgerber T."/>
            <person name="Zigann R."/>
            <person name="Bruce D."/>
            <person name="Chang Y.J."/>
            <person name="Detter J.C."/>
            <person name="Han C."/>
            <person name="Hauser L."/>
            <person name="Jeffries C.D."/>
            <person name="Land M."/>
            <person name="Munk A.C."/>
            <person name="Tapia R."/>
            <person name="Dahl C."/>
        </authorList>
    </citation>
    <scope>NUCLEOTIDE SEQUENCE [LARGE SCALE GENOMIC DNA]</scope>
    <source>
        <strain evidence="3">ATCC 17899 / DSM 180 / NBRC 103801 / NCIMB 10441 / D</strain>
    </source>
</reference>
<dbReference type="PANTHER" id="PTHR43464">
    <property type="entry name" value="METHYLTRANSFERASE"/>
    <property type="match status" value="1"/>
</dbReference>
<evidence type="ECO:0000313" key="3">
    <source>
        <dbReference type="Proteomes" id="UP000001441"/>
    </source>
</evidence>
<feature type="domain" description="Methyltransferase" evidence="1">
    <location>
        <begin position="42"/>
        <end position="136"/>
    </location>
</feature>
<dbReference type="HOGENOM" id="CLU_073559_0_0_6"/>
<evidence type="ECO:0000259" key="1">
    <source>
        <dbReference type="Pfam" id="PF13649"/>
    </source>
</evidence>
<dbReference type="GO" id="GO:0008168">
    <property type="term" value="F:methyltransferase activity"/>
    <property type="evidence" value="ECO:0007669"/>
    <property type="project" value="UniProtKB-KW"/>
</dbReference>
<organism evidence="2 3">
    <name type="scientific">Allochromatium vinosum (strain ATCC 17899 / DSM 180 / NBRC 103801 / NCIMB 10441 / D)</name>
    <name type="common">Chromatium vinosum</name>
    <dbReference type="NCBI Taxonomy" id="572477"/>
    <lineage>
        <taxon>Bacteria</taxon>
        <taxon>Pseudomonadati</taxon>
        <taxon>Pseudomonadota</taxon>
        <taxon>Gammaproteobacteria</taxon>
        <taxon>Chromatiales</taxon>
        <taxon>Chromatiaceae</taxon>
        <taxon>Allochromatium</taxon>
    </lineage>
</organism>
<keyword evidence="2" id="KW-0808">Transferase</keyword>
<dbReference type="InterPro" id="IPR029063">
    <property type="entry name" value="SAM-dependent_MTases_sf"/>
</dbReference>
<sequence length="250" mass="27832">MSEYRLLIDLHKQAERQGPGSDAATEKAIALAGLAPTTPLKIADIGCGTGAAALVLARRLNAQITAVDFLPDFLDVLAQRAERAGLSERITPLAGSMDSLPFADEEYDVLWSEGAIYNIGFARGIADWKRYLKPGGLLVVSEITWTTAERPPELQAHWMSEYPDIDLASVKIGQLEQSGYAPIGYFVLPPTCWLDNYYRPMQERFRDFLARHDDSAEARAIVAAEQREIELYEQYSAHYSYGVYIARKLA</sequence>
<dbReference type="Gene3D" id="3.40.50.150">
    <property type="entry name" value="Vaccinia Virus protein VP39"/>
    <property type="match status" value="1"/>
</dbReference>
<dbReference type="KEGG" id="alv:Alvin_0319"/>
<dbReference type="PANTHER" id="PTHR43464:SF78">
    <property type="entry name" value="SLR1117 PROTEIN"/>
    <property type="match status" value="1"/>
</dbReference>
<dbReference type="EMBL" id="CP001896">
    <property type="protein sequence ID" value="ADC61282.1"/>
    <property type="molecule type" value="Genomic_DNA"/>
</dbReference>
<keyword evidence="3" id="KW-1185">Reference proteome</keyword>
<dbReference type="Pfam" id="PF13649">
    <property type="entry name" value="Methyltransf_25"/>
    <property type="match status" value="1"/>
</dbReference>
<name>D3RMM4_ALLVD</name>
<dbReference type="Proteomes" id="UP000001441">
    <property type="component" value="Chromosome"/>
</dbReference>
<gene>
    <name evidence="2" type="ordered locus">Alvin_0319</name>
</gene>
<accession>D3RMM4</accession>
<dbReference type="eggNOG" id="COG2226">
    <property type="taxonomic scope" value="Bacteria"/>
</dbReference>
<dbReference type="CDD" id="cd02440">
    <property type="entry name" value="AdoMet_MTases"/>
    <property type="match status" value="1"/>
</dbReference>
<proteinExistence type="predicted"/>
<dbReference type="GO" id="GO:0032259">
    <property type="term" value="P:methylation"/>
    <property type="evidence" value="ECO:0007669"/>
    <property type="project" value="UniProtKB-KW"/>
</dbReference>
<evidence type="ECO:0000313" key="2">
    <source>
        <dbReference type="EMBL" id="ADC61282.1"/>
    </source>
</evidence>
<protein>
    <submittedName>
        <fullName evidence="2">Methyltransferase type 11</fullName>
    </submittedName>
</protein>